<protein>
    <submittedName>
        <fullName evidence="2">SAM-dependent methyltransferase</fullName>
    </submittedName>
</protein>
<dbReference type="SUPFAM" id="SSF53335">
    <property type="entry name" value="S-adenosyl-L-methionine-dependent methyltransferases"/>
    <property type="match status" value="1"/>
</dbReference>
<feature type="domain" description="Ribosomal RNA methyltransferase FtsJ" evidence="1">
    <location>
        <begin position="187"/>
        <end position="274"/>
    </location>
</feature>
<keyword evidence="2" id="KW-0489">Methyltransferase</keyword>
<sequence length="345" mass="38666">MMQHTKESTFIGTANHGYGQHAQEEIRRLFGAGAKFVTIVPAEIFIFTLNVDKSEATRRLVEQEPMFLRHMQPVDEVMDWNAGTPDQLRQMVMSSELALPAGAPTAVQIRKTEQVGSALAPGACKQIIDAVLEERFQAVPVVKDAQWTLSLFLTEERVYLGLSKPEHNLSDWSGGAIRFRKEDGQISRAKFKLLEAERAFGLDFSQYRSAIDIGAAPGGWTSFLLERGLQVTAVDPAKLDASLLRNPKLKFIQKNAGDVKFAPQSFDLLVCDMSWSPRQMSRLVKGLLYSLIPGGTAIITVKLMHKKPFQTVRELVEDVQPELMLQKAKQLFHNREELTLFLIKG</sequence>
<dbReference type="Proteomes" id="UP000215509">
    <property type="component" value="Unassembled WGS sequence"/>
</dbReference>
<dbReference type="PANTHER" id="PTHR37524:SF2">
    <property type="entry name" value="RIBOSOMAL RNA METHYLTRANSFERASE FTSJ DOMAIN-CONTAINING PROTEIN"/>
    <property type="match status" value="1"/>
</dbReference>
<dbReference type="CDD" id="cd02440">
    <property type="entry name" value="AdoMet_MTases"/>
    <property type="match status" value="1"/>
</dbReference>
<proteinExistence type="predicted"/>
<dbReference type="InterPro" id="IPR029063">
    <property type="entry name" value="SAM-dependent_MTases_sf"/>
</dbReference>
<organism evidence="2 3">
    <name type="scientific">Paenibacillus rigui</name>
    <dbReference type="NCBI Taxonomy" id="554312"/>
    <lineage>
        <taxon>Bacteria</taxon>
        <taxon>Bacillati</taxon>
        <taxon>Bacillota</taxon>
        <taxon>Bacilli</taxon>
        <taxon>Bacillales</taxon>
        <taxon>Paenibacillaceae</taxon>
        <taxon>Paenibacillus</taxon>
    </lineage>
</organism>
<evidence type="ECO:0000313" key="3">
    <source>
        <dbReference type="Proteomes" id="UP000215509"/>
    </source>
</evidence>
<comment type="caution">
    <text evidence="2">The sequence shown here is derived from an EMBL/GenBank/DDBJ whole genome shotgun (WGS) entry which is preliminary data.</text>
</comment>
<keyword evidence="3" id="KW-1185">Reference proteome</keyword>
<dbReference type="PANTHER" id="PTHR37524">
    <property type="entry name" value="RIBOSOMAL RNA LARGE SUBUNIT METHYLTRANSFERASE M"/>
    <property type="match status" value="1"/>
</dbReference>
<keyword evidence="2" id="KW-0808">Transferase</keyword>
<evidence type="ECO:0000313" key="2">
    <source>
        <dbReference type="EMBL" id="OXM88253.1"/>
    </source>
</evidence>
<dbReference type="GO" id="GO:0032259">
    <property type="term" value="P:methylation"/>
    <property type="evidence" value="ECO:0007669"/>
    <property type="project" value="UniProtKB-KW"/>
</dbReference>
<dbReference type="Gene3D" id="3.40.50.150">
    <property type="entry name" value="Vaccinia Virus protein VP39"/>
    <property type="match status" value="1"/>
</dbReference>
<accession>A0A229UY14</accession>
<evidence type="ECO:0000259" key="1">
    <source>
        <dbReference type="Pfam" id="PF01728"/>
    </source>
</evidence>
<name>A0A229UY14_9BACL</name>
<gene>
    <name evidence="2" type="ORF">CF651_01970</name>
</gene>
<dbReference type="AlphaFoldDB" id="A0A229UY14"/>
<reference evidence="2 3" key="1">
    <citation type="submission" date="2017-07" db="EMBL/GenBank/DDBJ databases">
        <title>Genome sequencing and assembly of Paenibacillus rigui.</title>
        <authorList>
            <person name="Mayilraj S."/>
        </authorList>
    </citation>
    <scope>NUCLEOTIDE SEQUENCE [LARGE SCALE GENOMIC DNA]</scope>
    <source>
        <strain evidence="2 3">JCM 16352</strain>
    </source>
</reference>
<dbReference type="GO" id="GO:0008168">
    <property type="term" value="F:methyltransferase activity"/>
    <property type="evidence" value="ECO:0007669"/>
    <property type="project" value="UniProtKB-KW"/>
</dbReference>
<dbReference type="Pfam" id="PF01728">
    <property type="entry name" value="FtsJ"/>
    <property type="match status" value="1"/>
</dbReference>
<dbReference type="EMBL" id="NMQW01000002">
    <property type="protein sequence ID" value="OXM88253.1"/>
    <property type="molecule type" value="Genomic_DNA"/>
</dbReference>
<dbReference type="InterPro" id="IPR002877">
    <property type="entry name" value="RNA_MeTrfase_FtsJ_dom"/>
</dbReference>
<dbReference type="OrthoDB" id="154490at2"/>